<evidence type="ECO:0008006" key="3">
    <source>
        <dbReference type="Google" id="ProtNLM"/>
    </source>
</evidence>
<name>A0AA87ZSP5_FICCA</name>
<organism evidence="1 2">
    <name type="scientific">Ficus carica</name>
    <name type="common">Common fig</name>
    <dbReference type="NCBI Taxonomy" id="3494"/>
    <lineage>
        <taxon>Eukaryota</taxon>
        <taxon>Viridiplantae</taxon>
        <taxon>Streptophyta</taxon>
        <taxon>Embryophyta</taxon>
        <taxon>Tracheophyta</taxon>
        <taxon>Spermatophyta</taxon>
        <taxon>Magnoliopsida</taxon>
        <taxon>eudicotyledons</taxon>
        <taxon>Gunneridae</taxon>
        <taxon>Pentapetalae</taxon>
        <taxon>rosids</taxon>
        <taxon>fabids</taxon>
        <taxon>Rosales</taxon>
        <taxon>Moraceae</taxon>
        <taxon>Ficeae</taxon>
        <taxon>Ficus</taxon>
    </lineage>
</organism>
<gene>
    <name evidence="1" type="ORF">TIFTF001_002216</name>
</gene>
<evidence type="ECO:0000313" key="2">
    <source>
        <dbReference type="Proteomes" id="UP001187192"/>
    </source>
</evidence>
<protein>
    <recommendedName>
        <fullName evidence="3">RRM domain-containing protein</fullName>
    </recommendedName>
</protein>
<evidence type="ECO:0000313" key="1">
    <source>
        <dbReference type="EMBL" id="GMN28866.1"/>
    </source>
</evidence>
<sequence>MDNVEDADRCIKYLNQSVLEGRYITVEKNTLLRQLCWQQSKMTIPKETTKDSNTWALSWIKKHQRLWLTICPRICQKDTVAIVIVIAVDIVEGQAVMTMDIVGLQDAHRTEVVIILRGILHTVEDQGGTVPGHLMVGEIKVWEN</sequence>
<comment type="caution">
    <text evidence="1">The sequence shown here is derived from an EMBL/GenBank/DDBJ whole genome shotgun (WGS) entry which is preliminary data.</text>
</comment>
<dbReference type="EMBL" id="BTGU01000002">
    <property type="protein sequence ID" value="GMN28866.1"/>
    <property type="molecule type" value="Genomic_DNA"/>
</dbReference>
<keyword evidence="2" id="KW-1185">Reference proteome</keyword>
<accession>A0AA87ZSP5</accession>
<proteinExistence type="predicted"/>
<dbReference type="AlphaFoldDB" id="A0AA87ZSP5"/>
<reference evidence="1" key="1">
    <citation type="submission" date="2023-07" db="EMBL/GenBank/DDBJ databases">
        <title>draft genome sequence of fig (Ficus carica).</title>
        <authorList>
            <person name="Takahashi T."/>
            <person name="Nishimura K."/>
        </authorList>
    </citation>
    <scope>NUCLEOTIDE SEQUENCE</scope>
</reference>
<dbReference type="Proteomes" id="UP001187192">
    <property type="component" value="Unassembled WGS sequence"/>
</dbReference>